<dbReference type="EMBL" id="AMFJ01000487">
    <property type="protein sequence ID" value="EKE27400.1"/>
    <property type="molecule type" value="Genomic_DNA"/>
</dbReference>
<evidence type="ECO:0000259" key="2">
    <source>
        <dbReference type="PROSITE" id="PS50125"/>
    </source>
</evidence>
<dbReference type="GO" id="GO:0035556">
    <property type="term" value="P:intracellular signal transduction"/>
    <property type="evidence" value="ECO:0007669"/>
    <property type="project" value="InterPro"/>
</dbReference>
<dbReference type="SUPFAM" id="SSF55073">
    <property type="entry name" value="Nucleotide cyclase"/>
    <property type="match status" value="1"/>
</dbReference>
<dbReference type="PANTHER" id="PTHR43081:SF1">
    <property type="entry name" value="ADENYLATE CYCLASE, TERMINAL-DIFFERENTIATION SPECIFIC"/>
    <property type="match status" value="1"/>
</dbReference>
<keyword evidence="1" id="KW-0472">Membrane</keyword>
<dbReference type="GO" id="GO:0006171">
    <property type="term" value="P:cAMP biosynthetic process"/>
    <property type="evidence" value="ECO:0007669"/>
    <property type="project" value="TreeGrafter"/>
</dbReference>
<reference evidence="3" key="1">
    <citation type="journal article" date="2012" name="Science">
        <title>Fermentation, hydrogen, and sulfur metabolism in multiple uncultivated bacterial phyla.</title>
        <authorList>
            <person name="Wrighton K.C."/>
            <person name="Thomas B.C."/>
            <person name="Sharon I."/>
            <person name="Miller C.S."/>
            <person name="Castelle C.J."/>
            <person name="VerBerkmoes N.C."/>
            <person name="Wilkins M.J."/>
            <person name="Hettich R.L."/>
            <person name="Lipton M.S."/>
            <person name="Williams K.H."/>
            <person name="Long P.E."/>
            <person name="Banfield J.F."/>
        </authorList>
    </citation>
    <scope>NUCLEOTIDE SEQUENCE [LARGE SCALE GENOMIC DNA]</scope>
</reference>
<dbReference type="Pfam" id="PF05226">
    <property type="entry name" value="CHASE2"/>
    <property type="match status" value="1"/>
</dbReference>
<gene>
    <name evidence="3" type="ORF">ACD_3C00213G0009</name>
</gene>
<feature type="transmembrane region" description="Helical" evidence="1">
    <location>
        <begin position="300"/>
        <end position="319"/>
    </location>
</feature>
<name>K2GVN3_9BACT</name>
<dbReference type="PROSITE" id="PS50125">
    <property type="entry name" value="GUANYLATE_CYCLASE_2"/>
    <property type="match status" value="1"/>
</dbReference>
<dbReference type="InterPro" id="IPR050697">
    <property type="entry name" value="Adenylyl/Guanylyl_Cyclase_3/4"/>
</dbReference>
<feature type="domain" description="Guanylate cyclase" evidence="2">
    <location>
        <begin position="415"/>
        <end position="546"/>
    </location>
</feature>
<evidence type="ECO:0000313" key="3">
    <source>
        <dbReference type="EMBL" id="EKE27400.1"/>
    </source>
</evidence>
<feature type="transmembrane region" description="Helical" evidence="1">
    <location>
        <begin position="349"/>
        <end position="370"/>
    </location>
</feature>
<sequence length="664" mass="80876">MFKYKKILNISIIFIFSFFIWYLADLLLQDVIGIDLNNTFLYKSNYNQSSWKIVIIKIDNKSLDELQKTDLHVLNFSKTIYSNLIEQLENYKVWAIWVDIVFANLAPDADKLLNTLNKYDNIVIWAKIWEKWNESYDRVLPLEQFSRTIWWAIDFKLQKNTLNRFAPQYAFDWKVIESMSISLYRKYINDNSWLWKTFDWYYNLNPIKKIPLNNSNDILIKFFNEPWKYKSFSLIDVLDWKVDKKEFDGKIVLIWEYWTLIHDSHFSPLDSSVKMPWVEFHANALDSIIQNKFLREQTLASKYLTIFLILLIFAWVYYLLSLRFSIWIICIFLVLLLIFWRYLLNQKWILIDIFSFYIYWVSVFVVNYAYKFFIVDKNKRYIENAFWHYISPEVVSKIAEDSNALKLWWEKRNITIFFSDIVWFTTISEMLWTEKIFQLLSEYLTEMTNILIGNKWTLDKYIWDAVMWFFNAPLTIDNPEILACKTALEQQIKVQILNDKWKNDFPPISIRIWIATWEAMVGNIWSKDRFNYTVIWDHVNLASRLEWVNKEYLTKICVSEDTYIKSKDEYIFRELDMIKVKGKTAWIRIYELIWFKDDFSVDISKFSNYEKWLGLYYLWKYIEAKNVFEDNIWDLPSSIMIRRCQDIIDEKIIVNNWIYEFKTK</sequence>
<dbReference type="AlphaFoldDB" id="K2GVN3"/>
<dbReference type="SMART" id="SM00044">
    <property type="entry name" value="CYCc"/>
    <property type="match status" value="1"/>
</dbReference>
<keyword evidence="1" id="KW-1133">Transmembrane helix</keyword>
<keyword evidence="1" id="KW-0812">Transmembrane</keyword>
<dbReference type="InterPro" id="IPR029787">
    <property type="entry name" value="Nucleotide_cyclase"/>
</dbReference>
<protein>
    <recommendedName>
        <fullName evidence="2">Guanylate cyclase domain-containing protein</fullName>
    </recommendedName>
</protein>
<evidence type="ECO:0000256" key="1">
    <source>
        <dbReference type="SAM" id="Phobius"/>
    </source>
</evidence>
<feature type="transmembrane region" description="Helical" evidence="1">
    <location>
        <begin position="326"/>
        <end position="343"/>
    </location>
</feature>
<feature type="transmembrane region" description="Helical" evidence="1">
    <location>
        <begin position="7"/>
        <end position="24"/>
    </location>
</feature>
<dbReference type="Gene3D" id="3.30.70.1230">
    <property type="entry name" value="Nucleotide cyclase"/>
    <property type="match status" value="1"/>
</dbReference>
<dbReference type="InterPro" id="IPR001054">
    <property type="entry name" value="A/G_cyclase"/>
</dbReference>
<dbReference type="PANTHER" id="PTHR43081">
    <property type="entry name" value="ADENYLATE CYCLASE, TERMINAL-DIFFERENTIATION SPECIFIC-RELATED"/>
    <property type="match status" value="1"/>
</dbReference>
<dbReference type="GO" id="GO:0004016">
    <property type="term" value="F:adenylate cyclase activity"/>
    <property type="evidence" value="ECO:0007669"/>
    <property type="project" value="UniProtKB-ARBA"/>
</dbReference>
<proteinExistence type="predicted"/>
<accession>K2GVN3</accession>
<dbReference type="Pfam" id="PF00211">
    <property type="entry name" value="Guanylate_cyc"/>
    <property type="match status" value="1"/>
</dbReference>
<dbReference type="InterPro" id="IPR007890">
    <property type="entry name" value="CHASE2"/>
</dbReference>
<comment type="caution">
    <text evidence="3">The sequence shown here is derived from an EMBL/GenBank/DDBJ whole genome shotgun (WGS) entry which is preliminary data.</text>
</comment>
<dbReference type="CDD" id="cd07302">
    <property type="entry name" value="CHD"/>
    <property type="match status" value="1"/>
</dbReference>
<dbReference type="SMART" id="SM01080">
    <property type="entry name" value="CHASE2"/>
    <property type="match status" value="1"/>
</dbReference>
<organism evidence="3">
    <name type="scientific">uncultured bacterium</name>
    <name type="common">gcode 4</name>
    <dbReference type="NCBI Taxonomy" id="1234023"/>
    <lineage>
        <taxon>Bacteria</taxon>
        <taxon>environmental samples</taxon>
    </lineage>
</organism>